<dbReference type="EMBL" id="JARTCD010000027">
    <property type="protein sequence ID" value="KAJ8657956.1"/>
    <property type="molecule type" value="Genomic_DNA"/>
</dbReference>
<evidence type="ECO:0000313" key="3">
    <source>
        <dbReference type="Proteomes" id="UP001234581"/>
    </source>
</evidence>
<feature type="compositionally biased region" description="Low complexity" evidence="1">
    <location>
        <begin position="9"/>
        <end position="19"/>
    </location>
</feature>
<evidence type="ECO:0000256" key="1">
    <source>
        <dbReference type="SAM" id="MobiDB-lite"/>
    </source>
</evidence>
<gene>
    <name evidence="2" type="ORF">O0I10_006227</name>
</gene>
<keyword evidence="3" id="KW-1185">Reference proteome</keyword>
<name>A0AAD7V5F5_9FUNG</name>
<evidence type="ECO:0000313" key="2">
    <source>
        <dbReference type="EMBL" id="KAJ8657956.1"/>
    </source>
</evidence>
<protein>
    <submittedName>
        <fullName evidence="2">Uncharacterized protein</fullName>
    </submittedName>
</protein>
<accession>A0AAD7V5F5</accession>
<sequence length="99" mass="10900">MPIKSPATQSVSSQSSDVSMLRVDPSPIENHNDNIISDFIPDDVNDNTPPPQPQHQSSLHKHIIHTYPMSDQAKNIIATLSPSILERLSVTLKQQGKPP</sequence>
<dbReference type="RefSeq" id="XP_058342869.1">
    <property type="nucleotide sequence ID" value="XM_058486257.1"/>
</dbReference>
<dbReference type="AlphaFoldDB" id="A0AAD7V5F5"/>
<organism evidence="2 3">
    <name type="scientific">Lichtheimia ornata</name>
    <dbReference type="NCBI Taxonomy" id="688661"/>
    <lineage>
        <taxon>Eukaryota</taxon>
        <taxon>Fungi</taxon>
        <taxon>Fungi incertae sedis</taxon>
        <taxon>Mucoromycota</taxon>
        <taxon>Mucoromycotina</taxon>
        <taxon>Mucoromycetes</taxon>
        <taxon>Mucorales</taxon>
        <taxon>Lichtheimiaceae</taxon>
        <taxon>Lichtheimia</taxon>
    </lineage>
</organism>
<proteinExistence type="predicted"/>
<feature type="region of interest" description="Disordered" evidence="1">
    <location>
        <begin position="1"/>
        <end position="61"/>
    </location>
</feature>
<comment type="caution">
    <text evidence="2">The sequence shown here is derived from an EMBL/GenBank/DDBJ whole genome shotgun (WGS) entry which is preliminary data.</text>
</comment>
<reference evidence="2 3" key="1">
    <citation type="submission" date="2023-03" db="EMBL/GenBank/DDBJ databases">
        <title>Genome sequence of Lichtheimia ornata CBS 291.66.</title>
        <authorList>
            <person name="Mohabir J.T."/>
            <person name="Shea T.P."/>
            <person name="Kurbessoian T."/>
            <person name="Berby B."/>
            <person name="Fontaine J."/>
            <person name="Livny J."/>
            <person name="Gnirke A."/>
            <person name="Stajich J.E."/>
            <person name="Cuomo C.A."/>
        </authorList>
    </citation>
    <scope>NUCLEOTIDE SEQUENCE [LARGE SCALE GENOMIC DNA]</scope>
    <source>
        <strain evidence="2">CBS 291.66</strain>
    </source>
</reference>
<dbReference type="Proteomes" id="UP001234581">
    <property type="component" value="Unassembled WGS sequence"/>
</dbReference>
<dbReference type="GeneID" id="83213638"/>